<dbReference type="PANTHER" id="PTHR21366:SF14">
    <property type="entry name" value="GLYOXALASE DOMAIN-CONTAINING PROTEIN 5"/>
    <property type="match status" value="1"/>
</dbReference>
<dbReference type="SUPFAM" id="SSF54593">
    <property type="entry name" value="Glyoxalase/Bleomycin resistance protein/Dihydroxybiphenyl dioxygenase"/>
    <property type="match status" value="1"/>
</dbReference>
<organism evidence="2 3">
    <name type="scientific">Amycolatopsis pigmentata</name>
    <dbReference type="NCBI Taxonomy" id="450801"/>
    <lineage>
        <taxon>Bacteria</taxon>
        <taxon>Bacillati</taxon>
        <taxon>Actinomycetota</taxon>
        <taxon>Actinomycetes</taxon>
        <taxon>Pseudonocardiales</taxon>
        <taxon>Pseudonocardiaceae</taxon>
        <taxon>Amycolatopsis</taxon>
    </lineage>
</organism>
<gene>
    <name evidence="2" type="ORF">ACFSXZ_09250</name>
</gene>
<protein>
    <submittedName>
        <fullName evidence="2">VOC family protein</fullName>
    </submittedName>
</protein>
<dbReference type="PANTHER" id="PTHR21366">
    <property type="entry name" value="GLYOXALASE FAMILY PROTEIN"/>
    <property type="match status" value="1"/>
</dbReference>
<comment type="caution">
    <text evidence="2">The sequence shown here is derived from an EMBL/GenBank/DDBJ whole genome shotgun (WGS) entry which is preliminary data.</text>
</comment>
<dbReference type="InterPro" id="IPR037523">
    <property type="entry name" value="VOC_core"/>
</dbReference>
<dbReference type="Proteomes" id="UP001597417">
    <property type="component" value="Unassembled WGS sequence"/>
</dbReference>
<dbReference type="InterPro" id="IPR050383">
    <property type="entry name" value="GlyoxalaseI/FosfomycinResist"/>
</dbReference>
<dbReference type="PROSITE" id="PS51819">
    <property type="entry name" value="VOC"/>
    <property type="match status" value="1"/>
</dbReference>
<dbReference type="Gene3D" id="3.10.180.10">
    <property type="entry name" value="2,3-Dihydroxybiphenyl 1,2-Dioxygenase, domain 1"/>
    <property type="match status" value="1"/>
</dbReference>
<dbReference type="Pfam" id="PF00903">
    <property type="entry name" value="Glyoxalase"/>
    <property type="match status" value="1"/>
</dbReference>
<dbReference type="RefSeq" id="WP_378263373.1">
    <property type="nucleotide sequence ID" value="NZ_JBHUKR010000006.1"/>
</dbReference>
<evidence type="ECO:0000259" key="1">
    <source>
        <dbReference type="PROSITE" id="PS51819"/>
    </source>
</evidence>
<dbReference type="InterPro" id="IPR029068">
    <property type="entry name" value="Glyas_Bleomycin-R_OHBP_Dase"/>
</dbReference>
<dbReference type="EMBL" id="JBHUKR010000006">
    <property type="protein sequence ID" value="MFD2416518.1"/>
    <property type="molecule type" value="Genomic_DNA"/>
</dbReference>
<evidence type="ECO:0000313" key="3">
    <source>
        <dbReference type="Proteomes" id="UP001597417"/>
    </source>
</evidence>
<accession>A0ABW5FNT3</accession>
<keyword evidence="3" id="KW-1185">Reference proteome</keyword>
<evidence type="ECO:0000313" key="2">
    <source>
        <dbReference type="EMBL" id="MFD2416518.1"/>
    </source>
</evidence>
<feature type="domain" description="VOC" evidence="1">
    <location>
        <begin position="3"/>
        <end position="124"/>
    </location>
</feature>
<dbReference type="CDD" id="cd06587">
    <property type="entry name" value="VOC"/>
    <property type="match status" value="1"/>
</dbReference>
<name>A0ABW5FNT3_9PSEU</name>
<sequence>MTRIHHANIRVSDPRASLDFYRALGLDVVGCMRMPGLYTVYLGAPEGDAVLEFSVNETGDPGWSTDPGTGHLALAVDDLDATIKRLAAQGIEPEGPAYHPGGRQEVRVAFYRDPDANRVEIVHGEFPPPKDALPDELV</sequence>
<dbReference type="InterPro" id="IPR004360">
    <property type="entry name" value="Glyas_Fos-R_dOase_dom"/>
</dbReference>
<proteinExistence type="predicted"/>
<reference evidence="3" key="1">
    <citation type="journal article" date="2019" name="Int. J. Syst. Evol. Microbiol.">
        <title>The Global Catalogue of Microorganisms (GCM) 10K type strain sequencing project: providing services to taxonomists for standard genome sequencing and annotation.</title>
        <authorList>
            <consortium name="The Broad Institute Genomics Platform"/>
            <consortium name="The Broad Institute Genome Sequencing Center for Infectious Disease"/>
            <person name="Wu L."/>
            <person name="Ma J."/>
        </authorList>
    </citation>
    <scope>NUCLEOTIDE SEQUENCE [LARGE SCALE GENOMIC DNA]</scope>
    <source>
        <strain evidence="3">CGMCC 4.7645</strain>
    </source>
</reference>